<reference evidence="6" key="1">
    <citation type="journal article" date="2014" name="Int. J. Syst. Evol. Microbiol.">
        <title>Complete genome sequence of Corynebacterium casei LMG S-19264T (=DSM 44701T), isolated from a smear-ripened cheese.</title>
        <authorList>
            <consortium name="US DOE Joint Genome Institute (JGI-PGF)"/>
            <person name="Walter F."/>
            <person name="Albersmeier A."/>
            <person name="Kalinowski J."/>
            <person name="Ruckert C."/>
        </authorList>
    </citation>
    <scope>NUCLEOTIDE SEQUENCE</scope>
    <source>
        <strain evidence="6">VKM B-1513</strain>
    </source>
</reference>
<evidence type="ECO:0000259" key="4">
    <source>
        <dbReference type="Pfam" id="PF25954"/>
    </source>
</evidence>
<gene>
    <name evidence="6" type="ORF">GCM10017621_12680</name>
</gene>
<dbReference type="AlphaFoldDB" id="A0A9W6MMQ4"/>
<comment type="similarity">
    <text evidence="1">Belongs to the membrane fusion protein (MFP) (TC 8.A.1) family.</text>
</comment>
<feature type="signal peptide" evidence="3">
    <location>
        <begin position="1"/>
        <end position="22"/>
    </location>
</feature>
<feature type="coiled-coil region" evidence="2">
    <location>
        <begin position="141"/>
        <end position="168"/>
    </location>
</feature>
<dbReference type="GO" id="GO:0015562">
    <property type="term" value="F:efflux transmembrane transporter activity"/>
    <property type="evidence" value="ECO:0007669"/>
    <property type="project" value="TreeGrafter"/>
</dbReference>
<comment type="caution">
    <text evidence="6">The sequence shown here is derived from an EMBL/GenBank/DDBJ whole genome shotgun (WGS) entry which is preliminary data.</text>
</comment>
<dbReference type="Pfam" id="PF25973">
    <property type="entry name" value="BSH_CzcB"/>
    <property type="match status" value="1"/>
</dbReference>
<dbReference type="GO" id="GO:1990281">
    <property type="term" value="C:efflux pump complex"/>
    <property type="evidence" value="ECO:0007669"/>
    <property type="project" value="TreeGrafter"/>
</dbReference>
<evidence type="ECO:0000313" key="6">
    <source>
        <dbReference type="EMBL" id="GLK51760.1"/>
    </source>
</evidence>
<keyword evidence="2" id="KW-0175">Coiled coil</keyword>
<evidence type="ECO:0000256" key="1">
    <source>
        <dbReference type="ARBA" id="ARBA00009477"/>
    </source>
</evidence>
<dbReference type="Gene3D" id="2.40.50.100">
    <property type="match status" value="1"/>
</dbReference>
<reference evidence="6" key="2">
    <citation type="submission" date="2023-01" db="EMBL/GenBank/DDBJ databases">
        <authorList>
            <person name="Sun Q."/>
            <person name="Evtushenko L."/>
        </authorList>
    </citation>
    <scope>NUCLEOTIDE SEQUENCE</scope>
    <source>
        <strain evidence="6">VKM B-1513</strain>
    </source>
</reference>
<dbReference type="EMBL" id="BSFE01000003">
    <property type="protein sequence ID" value="GLK51760.1"/>
    <property type="molecule type" value="Genomic_DNA"/>
</dbReference>
<dbReference type="Pfam" id="PF25954">
    <property type="entry name" value="Beta-barrel_RND_2"/>
    <property type="match status" value="1"/>
</dbReference>
<accession>A0A9W6MMQ4</accession>
<dbReference type="InterPro" id="IPR006143">
    <property type="entry name" value="RND_pump_MFP"/>
</dbReference>
<dbReference type="Gene3D" id="2.40.30.170">
    <property type="match status" value="1"/>
</dbReference>
<feature type="domain" description="CusB-like beta-barrel" evidence="4">
    <location>
        <begin position="207"/>
        <end position="275"/>
    </location>
</feature>
<feature type="domain" description="CzcB-like barrel-sandwich hybrid" evidence="5">
    <location>
        <begin position="70"/>
        <end position="195"/>
    </location>
</feature>
<dbReference type="NCBIfam" id="TIGR01730">
    <property type="entry name" value="RND_mfp"/>
    <property type="match status" value="1"/>
</dbReference>
<dbReference type="PANTHER" id="PTHR30469:SF11">
    <property type="entry name" value="BLL4320 PROTEIN"/>
    <property type="match status" value="1"/>
</dbReference>
<evidence type="ECO:0000256" key="2">
    <source>
        <dbReference type="SAM" id="Coils"/>
    </source>
</evidence>
<dbReference type="Gene3D" id="2.40.420.20">
    <property type="match status" value="1"/>
</dbReference>
<evidence type="ECO:0000259" key="5">
    <source>
        <dbReference type="Pfam" id="PF25973"/>
    </source>
</evidence>
<keyword evidence="3" id="KW-0732">Signal</keyword>
<feature type="chain" id="PRO_5040860609" evidence="3">
    <location>
        <begin position="23"/>
        <end position="370"/>
    </location>
</feature>
<dbReference type="SUPFAM" id="SSF111369">
    <property type="entry name" value="HlyD-like secretion proteins"/>
    <property type="match status" value="1"/>
</dbReference>
<dbReference type="Proteomes" id="UP001143486">
    <property type="component" value="Unassembled WGS sequence"/>
</dbReference>
<dbReference type="InterPro" id="IPR058792">
    <property type="entry name" value="Beta-barrel_RND_2"/>
</dbReference>
<dbReference type="InterPro" id="IPR058647">
    <property type="entry name" value="BSH_CzcB-like"/>
</dbReference>
<dbReference type="PANTHER" id="PTHR30469">
    <property type="entry name" value="MULTIDRUG RESISTANCE PROTEIN MDTA"/>
    <property type="match status" value="1"/>
</dbReference>
<protein>
    <submittedName>
        <fullName evidence="6">MexH family multidrug efflux RND transporter periplasmic adaptor subunit</fullName>
    </submittedName>
</protein>
<sequence length="370" mass="39199">MTAGFSVRGAVLCTALALLVSACGGEPSAGGPAAGGARADEAIRVVTQPVRFARERTDIEAVGTARARSTATIYPEAGGIVTGVPFVTGSHVEAGAVLLQLDDREEQLAVNLARVSVQEAEQLLARYRRIEDTGAISASQIDEARTTLDAARIELQQAEIALDERTVRAPFAGHVGLTDIDPGSRITPTTVIAQLDDRSVLFVDFSPAEQVFGRLREGDTVTATPFADPDLAVEAEVIAVDSRIDPTRRTFTVRASIDNEADVLRPGMSFRVAFTIEGQSYPRLPEAAIIWGGSGSYVWGVDGDTAFRVPVDIVARNEGHVLVRGDLQAGARIITEGVQKVREGSRIVDVGERETGLAVGGSPIVSDETR</sequence>
<name>A0A9W6MMQ4_9PROT</name>
<keyword evidence="7" id="KW-1185">Reference proteome</keyword>
<dbReference type="RefSeq" id="WP_271186126.1">
    <property type="nucleotide sequence ID" value="NZ_BSFE01000003.1"/>
</dbReference>
<proteinExistence type="inferred from homology"/>
<evidence type="ECO:0000313" key="7">
    <source>
        <dbReference type="Proteomes" id="UP001143486"/>
    </source>
</evidence>
<organism evidence="6 7">
    <name type="scientific">Maricaulis virginensis</name>
    <dbReference type="NCBI Taxonomy" id="144022"/>
    <lineage>
        <taxon>Bacteria</taxon>
        <taxon>Pseudomonadati</taxon>
        <taxon>Pseudomonadota</taxon>
        <taxon>Alphaproteobacteria</taxon>
        <taxon>Maricaulales</taxon>
        <taxon>Maricaulaceae</taxon>
        <taxon>Maricaulis</taxon>
    </lineage>
</organism>
<evidence type="ECO:0000256" key="3">
    <source>
        <dbReference type="SAM" id="SignalP"/>
    </source>
</evidence>
<dbReference type="Gene3D" id="1.10.287.470">
    <property type="entry name" value="Helix hairpin bin"/>
    <property type="match status" value="1"/>
</dbReference>